<evidence type="ECO:0000313" key="2">
    <source>
        <dbReference type="Proteomes" id="UP000076761"/>
    </source>
</evidence>
<evidence type="ECO:0000313" key="1">
    <source>
        <dbReference type="EMBL" id="KZT21593.1"/>
    </source>
</evidence>
<dbReference type="AlphaFoldDB" id="A0A165PWP2"/>
<name>A0A165PWP2_9AGAM</name>
<accession>A0A165PWP2</accession>
<dbReference type="Proteomes" id="UP000076761">
    <property type="component" value="Unassembled WGS sequence"/>
</dbReference>
<dbReference type="EMBL" id="KV425605">
    <property type="protein sequence ID" value="KZT21593.1"/>
    <property type="molecule type" value="Genomic_DNA"/>
</dbReference>
<organism evidence="1 2">
    <name type="scientific">Neolentinus lepideus HHB14362 ss-1</name>
    <dbReference type="NCBI Taxonomy" id="1314782"/>
    <lineage>
        <taxon>Eukaryota</taxon>
        <taxon>Fungi</taxon>
        <taxon>Dikarya</taxon>
        <taxon>Basidiomycota</taxon>
        <taxon>Agaricomycotina</taxon>
        <taxon>Agaricomycetes</taxon>
        <taxon>Gloeophyllales</taxon>
        <taxon>Gloeophyllaceae</taxon>
        <taxon>Neolentinus</taxon>
    </lineage>
</organism>
<protein>
    <submittedName>
        <fullName evidence="1">Uncharacterized protein</fullName>
    </submittedName>
</protein>
<gene>
    <name evidence="1" type="ORF">NEOLEDRAFT_1073226</name>
</gene>
<keyword evidence="2" id="KW-1185">Reference proteome</keyword>
<dbReference type="STRING" id="1314782.A0A165PWP2"/>
<reference evidence="1 2" key="1">
    <citation type="journal article" date="2016" name="Mol. Biol. Evol.">
        <title>Comparative Genomics of Early-Diverging Mushroom-Forming Fungi Provides Insights into the Origins of Lignocellulose Decay Capabilities.</title>
        <authorList>
            <person name="Nagy L.G."/>
            <person name="Riley R."/>
            <person name="Tritt A."/>
            <person name="Adam C."/>
            <person name="Daum C."/>
            <person name="Floudas D."/>
            <person name="Sun H."/>
            <person name="Yadav J.S."/>
            <person name="Pangilinan J."/>
            <person name="Larsson K.H."/>
            <person name="Matsuura K."/>
            <person name="Barry K."/>
            <person name="Labutti K."/>
            <person name="Kuo R."/>
            <person name="Ohm R.A."/>
            <person name="Bhattacharya S.S."/>
            <person name="Shirouzu T."/>
            <person name="Yoshinaga Y."/>
            <person name="Martin F.M."/>
            <person name="Grigoriev I.V."/>
            <person name="Hibbett D.S."/>
        </authorList>
    </citation>
    <scope>NUCLEOTIDE SEQUENCE [LARGE SCALE GENOMIC DNA]</scope>
    <source>
        <strain evidence="1 2">HHB14362 ss-1</strain>
    </source>
</reference>
<dbReference type="OrthoDB" id="3236755at2759"/>
<dbReference type="InParanoid" id="A0A165PWP2"/>
<proteinExistence type="predicted"/>
<sequence>MVKNHYKHNIALLHVYLQNLPDAVPFHQPNDSLYGFHSFAPDETWLREEGLETAVNQQLEVKWGPRTEIVPIRERGRGIEAVVDVLAQYLGALPDSVLLHKWLEDITASTKLTYEIHGKQVSPSSILKCKDEAAKMNESHTSIVQPGPKPKKLESHIPTDFTDPEWTDLPEEQDGRQAGAKLHPLLASVSKICVHSNGSGDKKYVRCVGSRVCHKKWSYPRNRTKITGAGTC</sequence>